<dbReference type="InterPro" id="IPR018550">
    <property type="entry name" value="Lipid-A_deacylase-rel"/>
</dbReference>
<organism evidence="1 2">
    <name type="scientific">Dyadobacter luteus</name>
    <dbReference type="NCBI Taxonomy" id="2259619"/>
    <lineage>
        <taxon>Bacteria</taxon>
        <taxon>Pseudomonadati</taxon>
        <taxon>Bacteroidota</taxon>
        <taxon>Cytophagia</taxon>
        <taxon>Cytophagales</taxon>
        <taxon>Spirosomataceae</taxon>
        <taxon>Dyadobacter</taxon>
    </lineage>
</organism>
<reference evidence="1 2" key="1">
    <citation type="submission" date="2018-07" db="EMBL/GenBank/DDBJ databases">
        <title>Dyadobacter roseus sp. nov., isolated from rose rhizosphere soil.</title>
        <authorList>
            <person name="Chen L."/>
        </authorList>
    </citation>
    <scope>NUCLEOTIDE SEQUENCE [LARGE SCALE GENOMIC DNA]</scope>
    <source>
        <strain evidence="1 2">RS19</strain>
    </source>
</reference>
<protein>
    <submittedName>
        <fullName evidence="1">Deacylase</fullName>
    </submittedName>
</protein>
<sequence length="397" mass="44364">MKSGIYRLTVLFIIVLIYAPVTAQIYPRYAVQRDTAEAPTLSKKPLLIFQIENENGGMIANNAQVKEDFNDIYYNGVNLRVGWQTRAGSDPYHQRHNFPIYGIGLYSSTFHKPEIGTPVALYGFVAIPIKPARFSRWDFNYRISLGIASDFRPFDEEENPLNIMLGTKRNVYIDLGAQANYRLGKHFQLGAGLAFKHFSNGSIKQPNKGINLIPTTLSVTYYPKVVGDIFRKQAVEPFENNFALHINYAAGIKQLNPENEKRYFKSTLGAYISRSLGAKWRLGAGGDLYYSASGNDALVAGSDAGEAGALLSGGPAFYIDHILTSRLYLNGNVGYYLHRNDFNGEVGPMFLRIGVRYKLMREMYAGVSIKAHAGKADYIEWTLGYSLPRIFSGKNKG</sequence>
<dbReference type="OrthoDB" id="627554at2"/>
<evidence type="ECO:0000313" key="2">
    <source>
        <dbReference type="Proteomes" id="UP000256373"/>
    </source>
</evidence>
<comment type="caution">
    <text evidence="1">The sequence shown here is derived from an EMBL/GenBank/DDBJ whole genome shotgun (WGS) entry which is preliminary data.</text>
</comment>
<dbReference type="Proteomes" id="UP000256373">
    <property type="component" value="Unassembled WGS sequence"/>
</dbReference>
<name>A0A3D8YE90_9BACT</name>
<proteinExistence type="predicted"/>
<dbReference type="RefSeq" id="WP_115830122.1">
    <property type="nucleotide sequence ID" value="NZ_QNUL01000004.1"/>
</dbReference>
<dbReference type="EMBL" id="QNUL01000004">
    <property type="protein sequence ID" value="REA62826.1"/>
    <property type="molecule type" value="Genomic_DNA"/>
</dbReference>
<dbReference type="Gene3D" id="2.40.160.20">
    <property type="match status" value="1"/>
</dbReference>
<gene>
    <name evidence="1" type="ORF">DSL64_07850</name>
</gene>
<dbReference type="AlphaFoldDB" id="A0A3D8YE90"/>
<accession>A0A3D8YE90</accession>
<dbReference type="Pfam" id="PF09411">
    <property type="entry name" value="PagL"/>
    <property type="match status" value="1"/>
</dbReference>
<evidence type="ECO:0000313" key="1">
    <source>
        <dbReference type="EMBL" id="REA62826.1"/>
    </source>
</evidence>
<keyword evidence="2" id="KW-1185">Reference proteome</keyword>